<evidence type="ECO:0000256" key="1">
    <source>
        <dbReference type="ARBA" id="ARBA00023015"/>
    </source>
</evidence>
<dbReference type="GO" id="GO:0005829">
    <property type="term" value="C:cytosol"/>
    <property type="evidence" value="ECO:0007669"/>
    <property type="project" value="TreeGrafter"/>
</dbReference>
<accession>A0A7W3UMX4</accession>
<dbReference type="SUPFAM" id="SSF47413">
    <property type="entry name" value="lambda repressor-like DNA-binding domains"/>
    <property type="match status" value="1"/>
</dbReference>
<organism evidence="5 6">
    <name type="scientific">Limosilactobacillus rudii</name>
    <dbReference type="NCBI Taxonomy" id="2759755"/>
    <lineage>
        <taxon>Bacteria</taxon>
        <taxon>Bacillati</taxon>
        <taxon>Bacillota</taxon>
        <taxon>Bacilli</taxon>
        <taxon>Lactobacillales</taxon>
        <taxon>Lactobacillaceae</taxon>
        <taxon>Limosilactobacillus</taxon>
    </lineage>
</organism>
<dbReference type="InterPro" id="IPR050807">
    <property type="entry name" value="TransReg_Diox_bact_type"/>
</dbReference>
<dbReference type="Gene3D" id="1.10.260.40">
    <property type="entry name" value="lambda repressor-like DNA-binding domains"/>
    <property type="match status" value="1"/>
</dbReference>
<dbReference type="PROSITE" id="PS50943">
    <property type="entry name" value="HTH_CROC1"/>
    <property type="match status" value="1"/>
</dbReference>
<dbReference type="EMBL" id="JACIVA010000060">
    <property type="protein sequence ID" value="MBB1098494.1"/>
    <property type="molecule type" value="Genomic_DNA"/>
</dbReference>
<keyword evidence="3" id="KW-0804">Transcription</keyword>
<dbReference type="GO" id="GO:0003677">
    <property type="term" value="F:DNA binding"/>
    <property type="evidence" value="ECO:0007669"/>
    <property type="project" value="UniProtKB-KW"/>
</dbReference>
<dbReference type="Pfam" id="PF01381">
    <property type="entry name" value="HTH_3"/>
    <property type="match status" value="1"/>
</dbReference>
<evidence type="ECO:0000313" key="6">
    <source>
        <dbReference type="Proteomes" id="UP000517106"/>
    </source>
</evidence>
<dbReference type="PANTHER" id="PTHR46797">
    <property type="entry name" value="HTH-TYPE TRANSCRIPTIONAL REGULATOR"/>
    <property type="match status" value="1"/>
</dbReference>
<evidence type="ECO:0000256" key="2">
    <source>
        <dbReference type="ARBA" id="ARBA00023125"/>
    </source>
</evidence>
<evidence type="ECO:0000256" key="3">
    <source>
        <dbReference type="ARBA" id="ARBA00023163"/>
    </source>
</evidence>
<protein>
    <submittedName>
        <fullName evidence="5">Helix-turn-helix transcriptional regulator</fullName>
    </submittedName>
</protein>
<comment type="caution">
    <text evidence="5">The sequence shown here is derived from an EMBL/GenBank/DDBJ whole genome shotgun (WGS) entry which is preliminary data.</text>
</comment>
<reference evidence="5 6" key="1">
    <citation type="submission" date="2020-07" db="EMBL/GenBank/DDBJ databases">
        <title>Description of Limosilactobacillus balticus sp. nov., Limosilactobacillus agrestis sp. nov., Limosilactobacillus albertensis sp. nov., Limosilactobacillus rudii sp. nov., Limosilactobacillus fastidiosus sp. nov., five novel Limosilactobacillus species isolated from the vertebrate gastrointestinal tract, and proposal of 6 subspecies of Limosilactobacillus reuteri adapted to the gastrointestinal tract of specific vertebrate hosts.</title>
        <authorList>
            <person name="Li F."/>
            <person name="Cheng C."/>
            <person name="Zheng J."/>
            <person name="Quevedo R.M."/>
            <person name="Li J."/>
            <person name="Roos S."/>
            <person name="Gaenzle M.G."/>
            <person name="Walter J."/>
        </authorList>
    </citation>
    <scope>NUCLEOTIDE SEQUENCE [LARGE SCALE GENOMIC DNA]</scope>
    <source>
        <strain evidence="5 6">STM2_1</strain>
    </source>
</reference>
<dbReference type="InterPro" id="IPR010982">
    <property type="entry name" value="Lambda_DNA-bd_dom_sf"/>
</dbReference>
<keyword evidence="2" id="KW-0238">DNA-binding</keyword>
<keyword evidence="6" id="KW-1185">Reference proteome</keyword>
<keyword evidence="1" id="KW-0805">Transcription regulation</keyword>
<dbReference type="SMART" id="SM00530">
    <property type="entry name" value="HTH_XRE"/>
    <property type="match status" value="1"/>
</dbReference>
<dbReference type="InterPro" id="IPR001387">
    <property type="entry name" value="Cro/C1-type_HTH"/>
</dbReference>
<dbReference type="PANTHER" id="PTHR46797:SF23">
    <property type="entry name" value="HTH-TYPE TRANSCRIPTIONAL REGULATOR SUTR"/>
    <property type="match status" value="1"/>
</dbReference>
<dbReference type="CDD" id="cd00093">
    <property type="entry name" value="HTH_XRE"/>
    <property type="match status" value="1"/>
</dbReference>
<evidence type="ECO:0000259" key="4">
    <source>
        <dbReference type="PROSITE" id="PS50943"/>
    </source>
</evidence>
<feature type="domain" description="HTH cro/C1-type" evidence="4">
    <location>
        <begin position="9"/>
        <end position="64"/>
    </location>
</feature>
<name>A0A7W3UMX4_9LACO</name>
<sequence>MRKLLGENIANRRHQLNMTQQQLAELSELSINFISRLERGGSSDVSSSTLLKLATALNTSMESLMTNGNITTPTKRGPQLTQLINKLEGYDYAKAESLSKAILQILNEK</sequence>
<dbReference type="AlphaFoldDB" id="A0A7W3UMX4"/>
<proteinExistence type="predicted"/>
<dbReference type="GO" id="GO:0003700">
    <property type="term" value="F:DNA-binding transcription factor activity"/>
    <property type="evidence" value="ECO:0007669"/>
    <property type="project" value="TreeGrafter"/>
</dbReference>
<dbReference type="Proteomes" id="UP000517106">
    <property type="component" value="Unassembled WGS sequence"/>
</dbReference>
<dbReference type="RefSeq" id="WP_182597193.1">
    <property type="nucleotide sequence ID" value="NZ_JACIVA010000060.1"/>
</dbReference>
<gene>
    <name evidence="5" type="ORF">H5S09_11225</name>
</gene>
<evidence type="ECO:0000313" key="5">
    <source>
        <dbReference type="EMBL" id="MBB1098494.1"/>
    </source>
</evidence>